<dbReference type="InterPro" id="IPR013083">
    <property type="entry name" value="Znf_RING/FYVE/PHD"/>
</dbReference>
<evidence type="ECO:0000256" key="4">
    <source>
        <dbReference type="PROSITE-ProRule" id="PRU00175"/>
    </source>
</evidence>
<dbReference type="Pfam" id="PF03105">
    <property type="entry name" value="SPX"/>
    <property type="match status" value="1"/>
</dbReference>
<proteinExistence type="predicted"/>
<dbReference type="SMART" id="SM00184">
    <property type="entry name" value="RING"/>
    <property type="match status" value="1"/>
</dbReference>
<protein>
    <recommendedName>
        <fullName evidence="9">RING-14 protein</fullName>
    </recommendedName>
</protein>
<keyword evidence="3" id="KW-0862">Zinc</keyword>
<organism evidence="7 8">
    <name type="scientific">Neolentinus lepideus HHB14362 ss-1</name>
    <dbReference type="NCBI Taxonomy" id="1314782"/>
    <lineage>
        <taxon>Eukaryota</taxon>
        <taxon>Fungi</taxon>
        <taxon>Dikarya</taxon>
        <taxon>Basidiomycota</taxon>
        <taxon>Agaricomycotina</taxon>
        <taxon>Agaricomycetes</taxon>
        <taxon>Gloeophyllales</taxon>
        <taxon>Gloeophyllaceae</taxon>
        <taxon>Neolentinus</taxon>
    </lineage>
</organism>
<dbReference type="EMBL" id="KV425571">
    <property type="protein sequence ID" value="KZT25579.1"/>
    <property type="molecule type" value="Genomic_DNA"/>
</dbReference>
<dbReference type="Pfam" id="PF13920">
    <property type="entry name" value="zf-C3HC4_3"/>
    <property type="match status" value="1"/>
</dbReference>
<keyword evidence="8" id="KW-1185">Reference proteome</keyword>
<evidence type="ECO:0000256" key="2">
    <source>
        <dbReference type="ARBA" id="ARBA00022771"/>
    </source>
</evidence>
<dbReference type="InParanoid" id="A0A165SRT7"/>
<feature type="non-terminal residue" evidence="7">
    <location>
        <position position="1"/>
    </location>
</feature>
<reference evidence="7 8" key="1">
    <citation type="journal article" date="2016" name="Mol. Biol. Evol.">
        <title>Comparative Genomics of Early-Diverging Mushroom-Forming Fungi Provides Insights into the Origins of Lignocellulose Decay Capabilities.</title>
        <authorList>
            <person name="Nagy L.G."/>
            <person name="Riley R."/>
            <person name="Tritt A."/>
            <person name="Adam C."/>
            <person name="Daum C."/>
            <person name="Floudas D."/>
            <person name="Sun H."/>
            <person name="Yadav J.S."/>
            <person name="Pangilinan J."/>
            <person name="Larsson K.H."/>
            <person name="Matsuura K."/>
            <person name="Barry K."/>
            <person name="Labutti K."/>
            <person name="Kuo R."/>
            <person name="Ohm R.A."/>
            <person name="Bhattacharya S.S."/>
            <person name="Shirouzu T."/>
            <person name="Yoshinaga Y."/>
            <person name="Martin F.M."/>
            <person name="Grigoriev I.V."/>
            <person name="Hibbett D.S."/>
        </authorList>
    </citation>
    <scope>NUCLEOTIDE SEQUENCE [LARGE SCALE GENOMIC DNA]</scope>
    <source>
        <strain evidence="7 8">HHB14362 ss-1</strain>
    </source>
</reference>
<evidence type="ECO:0000313" key="8">
    <source>
        <dbReference type="Proteomes" id="UP000076761"/>
    </source>
</evidence>
<dbReference type="AlphaFoldDB" id="A0A165SRT7"/>
<gene>
    <name evidence="7" type="ORF">NEOLEDRAFT_1162727</name>
</gene>
<evidence type="ECO:0000259" key="6">
    <source>
        <dbReference type="PROSITE" id="PS51382"/>
    </source>
</evidence>
<dbReference type="PANTHER" id="PTHR23327">
    <property type="entry name" value="RING FINGER PROTEIN 127"/>
    <property type="match status" value="1"/>
</dbReference>
<dbReference type="Proteomes" id="UP000076761">
    <property type="component" value="Unassembled WGS sequence"/>
</dbReference>
<dbReference type="PANTHER" id="PTHR23327:SF51">
    <property type="entry name" value="TRANSCRIPTIONAL REGULATOR OF YEAST FORM ADHERENCE 3"/>
    <property type="match status" value="1"/>
</dbReference>
<dbReference type="SUPFAM" id="SSF57850">
    <property type="entry name" value="RING/U-box"/>
    <property type="match status" value="1"/>
</dbReference>
<accession>A0A165SRT7</accession>
<feature type="domain" description="RING-type" evidence="5">
    <location>
        <begin position="457"/>
        <end position="496"/>
    </location>
</feature>
<feature type="domain" description="SPX" evidence="6">
    <location>
        <begin position="1"/>
        <end position="398"/>
    </location>
</feature>
<evidence type="ECO:0000259" key="5">
    <source>
        <dbReference type="PROSITE" id="PS50089"/>
    </source>
</evidence>
<dbReference type="PROSITE" id="PS50089">
    <property type="entry name" value="ZF_RING_2"/>
    <property type="match status" value="1"/>
</dbReference>
<keyword evidence="2 4" id="KW-0863">Zinc-finger</keyword>
<evidence type="ECO:0000256" key="1">
    <source>
        <dbReference type="ARBA" id="ARBA00022723"/>
    </source>
</evidence>
<dbReference type="Gene3D" id="3.30.40.10">
    <property type="entry name" value="Zinc/RING finger domain, C3HC4 (zinc finger)"/>
    <property type="match status" value="1"/>
</dbReference>
<dbReference type="PROSITE" id="PS00518">
    <property type="entry name" value="ZF_RING_1"/>
    <property type="match status" value="1"/>
</dbReference>
<dbReference type="PROSITE" id="PS51382">
    <property type="entry name" value="SPX"/>
    <property type="match status" value="1"/>
</dbReference>
<dbReference type="InterPro" id="IPR001841">
    <property type="entry name" value="Znf_RING"/>
</dbReference>
<dbReference type="InterPro" id="IPR004331">
    <property type="entry name" value="SPX_dom"/>
</dbReference>
<dbReference type="STRING" id="1314782.A0A165SRT7"/>
<evidence type="ECO:0000313" key="7">
    <source>
        <dbReference type="EMBL" id="KZT25579.1"/>
    </source>
</evidence>
<sequence>MHFSKTYTELLLSLPPELRENAIQYRQLKKVIKEITHELTALGLSPSHLNELLRSGTGSVRDKGKGKANEDVVGADDASAEHVLGAATSESGYTTRCVYEIVMTSDSLQPRLRLWIGDTDKEMREHLLVYDTELSASSTIDLQTGSGTPLCAVDSVRDLKPGDSRIEEVNNEVETCIQTEPNVQAADNPTIAVTGTNPASRREVIIPLNADRIFFDLLLTALHTFSEHLKDLEAKFLASLQELAQSITASARPMSRTNAFHPHSQASDPTAINVPSVSHAFMKVGFKSDLYPWREFFQLYLDSEIFESTSERSRGERNVEDAEGRLRAFVSRVEERGFQDKKKWNLKESREAFRMFMQLNRLLLDLKKLQHANAEATRKILKKHAKRTALPLLPLSSPPQDSRSLVVAPSALGSSAHPHINSADFLYGSVSSLPRVLVQAIGETLLPVVPHVDDYACLICTSIAFKPIRLKCGHLFCVRCLVKMQKRGKGDCPICRAPTVLVADRSNVDWALLNFMKDWFPIESKAKLLQNEREASQEELEELGLDVRGCIIA</sequence>
<name>A0A165SRT7_9AGAM</name>
<evidence type="ECO:0000256" key="3">
    <source>
        <dbReference type="ARBA" id="ARBA00022833"/>
    </source>
</evidence>
<evidence type="ECO:0008006" key="9">
    <source>
        <dbReference type="Google" id="ProtNLM"/>
    </source>
</evidence>
<keyword evidence="1" id="KW-0479">Metal-binding</keyword>
<dbReference type="InterPro" id="IPR017907">
    <property type="entry name" value="Znf_RING_CS"/>
</dbReference>
<dbReference type="GO" id="GO:0008270">
    <property type="term" value="F:zinc ion binding"/>
    <property type="evidence" value="ECO:0007669"/>
    <property type="project" value="UniProtKB-KW"/>
</dbReference>
<dbReference type="OrthoDB" id="5588846at2759"/>